<feature type="transmembrane region" description="Helical" evidence="2">
    <location>
        <begin position="822"/>
        <end position="847"/>
    </location>
</feature>
<feature type="domain" description="IPT/TIG" evidence="4">
    <location>
        <begin position="569"/>
        <end position="676"/>
    </location>
</feature>
<dbReference type="InterPro" id="IPR014756">
    <property type="entry name" value="Ig_E-set"/>
</dbReference>
<dbReference type="STRING" id="283909.R7TTS7"/>
<evidence type="ECO:0000256" key="2">
    <source>
        <dbReference type="SAM" id="Phobius"/>
    </source>
</evidence>
<dbReference type="InterPro" id="IPR009030">
    <property type="entry name" value="Growth_fac_rcpt_cys_sf"/>
</dbReference>
<dbReference type="SMART" id="SM00429">
    <property type="entry name" value="IPT"/>
    <property type="match status" value="2"/>
</dbReference>
<dbReference type="InterPro" id="IPR031148">
    <property type="entry name" value="Plexin"/>
</dbReference>
<dbReference type="SUPFAM" id="SSF81296">
    <property type="entry name" value="E set domains"/>
    <property type="match status" value="1"/>
</dbReference>
<organism evidence="5">
    <name type="scientific">Capitella teleta</name>
    <name type="common">Polychaete worm</name>
    <dbReference type="NCBI Taxonomy" id="283909"/>
    <lineage>
        <taxon>Eukaryota</taxon>
        <taxon>Metazoa</taxon>
        <taxon>Spiralia</taxon>
        <taxon>Lophotrochozoa</taxon>
        <taxon>Annelida</taxon>
        <taxon>Polychaeta</taxon>
        <taxon>Sedentaria</taxon>
        <taxon>Scolecida</taxon>
        <taxon>Capitellidae</taxon>
        <taxon>Capitella</taxon>
    </lineage>
</organism>
<dbReference type="CDD" id="cd00102">
    <property type="entry name" value="IPT"/>
    <property type="match status" value="1"/>
</dbReference>
<dbReference type="HOGENOM" id="CLU_308415_0_0_1"/>
<dbReference type="InterPro" id="IPR002909">
    <property type="entry name" value="IPT_dom"/>
</dbReference>
<dbReference type="Proteomes" id="UP000014760">
    <property type="component" value="Unassembled WGS sequence"/>
</dbReference>
<dbReference type="SMART" id="SM01411">
    <property type="entry name" value="Ephrin_rec_like"/>
    <property type="match status" value="7"/>
</dbReference>
<feature type="domain" description="IPT/TIG" evidence="4">
    <location>
        <begin position="479"/>
        <end position="567"/>
    </location>
</feature>
<evidence type="ECO:0000256" key="3">
    <source>
        <dbReference type="SAM" id="SignalP"/>
    </source>
</evidence>
<dbReference type="Pfam" id="PF07699">
    <property type="entry name" value="Ephrin_rec_like"/>
    <property type="match status" value="7"/>
</dbReference>
<reference evidence="6" key="3">
    <citation type="submission" date="2015-06" db="UniProtKB">
        <authorList>
            <consortium name="EnsemblMetazoa"/>
        </authorList>
    </citation>
    <scope>IDENTIFICATION</scope>
</reference>
<dbReference type="Gene3D" id="2.10.50.10">
    <property type="entry name" value="Tumor Necrosis Factor Receptor, subunit A, domain 2"/>
    <property type="match status" value="6"/>
</dbReference>
<feature type="signal peptide" evidence="3">
    <location>
        <begin position="1"/>
        <end position="25"/>
    </location>
</feature>
<dbReference type="EMBL" id="KB308607">
    <property type="protein sequence ID" value="ELT97293.1"/>
    <property type="molecule type" value="Genomic_DNA"/>
</dbReference>
<keyword evidence="3" id="KW-0732">Signal</keyword>
<keyword evidence="2" id="KW-0812">Transmembrane</keyword>
<feature type="chain" id="PRO_5008787343" description="IPT/TIG domain-containing protein" evidence="3">
    <location>
        <begin position="26"/>
        <end position="957"/>
    </location>
</feature>
<dbReference type="GO" id="GO:0017154">
    <property type="term" value="F:semaphorin receptor activity"/>
    <property type="evidence" value="ECO:0007669"/>
    <property type="project" value="InterPro"/>
</dbReference>
<dbReference type="Pfam" id="PF01833">
    <property type="entry name" value="TIG"/>
    <property type="match status" value="1"/>
</dbReference>
<evidence type="ECO:0000259" key="4">
    <source>
        <dbReference type="SMART" id="SM00429"/>
    </source>
</evidence>
<gene>
    <name evidence="5" type="ORF">CAPTEDRAFT_223528</name>
</gene>
<dbReference type="PANTHER" id="PTHR22625:SF70">
    <property type="entry name" value="PLEXIN A, ISOFORM A"/>
    <property type="match status" value="1"/>
</dbReference>
<dbReference type="AlphaFoldDB" id="R7TTS7"/>
<evidence type="ECO:0000313" key="6">
    <source>
        <dbReference type="EnsemblMetazoa" id="CapteP223528"/>
    </source>
</evidence>
<evidence type="ECO:0000313" key="7">
    <source>
        <dbReference type="Proteomes" id="UP000014760"/>
    </source>
</evidence>
<keyword evidence="7" id="KW-1185">Reference proteome</keyword>
<dbReference type="EMBL" id="AMQN01010969">
    <property type="status" value="NOT_ANNOTATED_CDS"/>
    <property type="molecule type" value="Genomic_DNA"/>
</dbReference>
<reference evidence="7" key="1">
    <citation type="submission" date="2012-12" db="EMBL/GenBank/DDBJ databases">
        <authorList>
            <person name="Hellsten U."/>
            <person name="Grimwood J."/>
            <person name="Chapman J.A."/>
            <person name="Shapiro H."/>
            <person name="Aerts A."/>
            <person name="Otillar R.P."/>
            <person name="Terry A.Y."/>
            <person name="Boore J.L."/>
            <person name="Simakov O."/>
            <person name="Marletaz F."/>
            <person name="Cho S.-J."/>
            <person name="Edsinger-Gonzales E."/>
            <person name="Havlak P."/>
            <person name="Kuo D.-H."/>
            <person name="Larsson T."/>
            <person name="Lv J."/>
            <person name="Arendt D."/>
            <person name="Savage R."/>
            <person name="Osoegawa K."/>
            <person name="de Jong P."/>
            <person name="Lindberg D.R."/>
            <person name="Seaver E.C."/>
            <person name="Weisblat D.A."/>
            <person name="Putnam N.H."/>
            <person name="Grigoriev I.V."/>
            <person name="Rokhsar D.S."/>
        </authorList>
    </citation>
    <scope>NUCLEOTIDE SEQUENCE</scope>
    <source>
        <strain evidence="7">I ESC-2004</strain>
    </source>
</reference>
<feature type="region of interest" description="Disordered" evidence="1">
    <location>
        <begin position="858"/>
        <end position="879"/>
    </location>
</feature>
<dbReference type="Gene3D" id="2.60.40.10">
    <property type="entry name" value="Immunoglobulins"/>
    <property type="match status" value="2"/>
</dbReference>
<dbReference type="OrthoDB" id="6153301at2759"/>
<dbReference type="InterPro" id="IPR011641">
    <property type="entry name" value="Tyr-kin_ephrin_A/B_rcpt-like"/>
</dbReference>
<dbReference type="EnsemblMetazoa" id="CapteT223528">
    <property type="protein sequence ID" value="CapteP223528"/>
    <property type="gene ID" value="CapteG223528"/>
</dbReference>
<sequence>MDYRSYADILRVVMLILAGLQLTASQEMCSSGSEWVNGACELCQVGFYRTNGIHGSSCLRCPNEEDITRYRGAMTEKECNMSIGSRNECPSGQEWLSSRESCVTCERGTYRSFGVDYWCVICPDGLGTESPGASSREECKDICKAGTIFSNRKCILCDVGTFRPQSSPSTECTACPLSFTTLLPGSISENNCYPSMLNENGFNLESCPSGTEPNNAIEGCSVCLTGYYRKSGVQPDCTRCPDGMTTLYPGATNYDLCRTESGTHTAQVIIGDTNDITCPLGTEYHVTLEGLKGCRPCPRGTYRDSKSASYCWQCSNRQSTPLAGAARGSLCGSNAAPDEGDFFESENCPQGTEWRAEHLMCTECDYGFYKAADFPPDANCSACTPGTSTASTGSTSERDCSFNIRDTGESRAPFAFPDQCPSGTEWSLSTCVPCPIGYYRQQATGQVLCVPCPKGLWGRSLGWRAYCFAIKWKEVRLTEVQIQRISPPNTTRSGHTVLSIQLSAGSEVKRIHSVKAGNADCILVDASLAEDAIRCTIGPSHTEGASDVTVVLEDGRILVSSAALTFLPDPIITSISRMKTFASGGVSLLVTGEHFHNVQSHAMTITNMKDGSVADAVKVTCTAFSDTQLVCVTPNVTSWFGGERRTKRSAEDDPLTGHVTGHVGFVMGGVRAYRYIADTLPEIGNLAIYTDPVVDTFVHMQVHYEVTNITLQGSHLDGGTLMEDFVISVNSTLCALSDLQASELTCNLSPPFIESLHLNHSYPVQLTIGPLVYEPGSIMFINSTATSTAQPETTPTSTTETVTEGSILRVKPSGDDTDDDDLVGILVPTFIAIAILIILVVLFVIFYSYKKRKLQKHDESLRVQGSDTTSSSTNSLYYRPPSSSTDQLGCLPPLPIDSVFGHDRITDHGVSMRSLALPSDSMPQQVENSKRMALCPTDPTFIYEPTIPLTPEQPHRA</sequence>
<dbReference type="SUPFAM" id="SSF57184">
    <property type="entry name" value="Growth factor receptor domain"/>
    <property type="match status" value="2"/>
</dbReference>
<accession>R7TTS7</accession>
<reference evidence="5 7" key="2">
    <citation type="journal article" date="2013" name="Nature">
        <title>Insights into bilaterian evolution from three spiralian genomes.</title>
        <authorList>
            <person name="Simakov O."/>
            <person name="Marletaz F."/>
            <person name="Cho S.J."/>
            <person name="Edsinger-Gonzales E."/>
            <person name="Havlak P."/>
            <person name="Hellsten U."/>
            <person name="Kuo D.H."/>
            <person name="Larsson T."/>
            <person name="Lv J."/>
            <person name="Arendt D."/>
            <person name="Savage R."/>
            <person name="Osoegawa K."/>
            <person name="de Jong P."/>
            <person name="Grimwood J."/>
            <person name="Chapman J.A."/>
            <person name="Shapiro H."/>
            <person name="Aerts A."/>
            <person name="Otillar R.P."/>
            <person name="Terry A.Y."/>
            <person name="Boore J.L."/>
            <person name="Grigoriev I.V."/>
            <person name="Lindberg D.R."/>
            <person name="Seaver E.C."/>
            <person name="Weisblat D.A."/>
            <person name="Putnam N.H."/>
            <person name="Rokhsar D.S."/>
        </authorList>
    </citation>
    <scope>NUCLEOTIDE SEQUENCE</scope>
    <source>
        <strain evidence="5 7">I ESC-2004</strain>
    </source>
</reference>
<keyword evidence="2" id="KW-0472">Membrane</keyword>
<proteinExistence type="predicted"/>
<keyword evidence="2" id="KW-1133">Transmembrane helix</keyword>
<evidence type="ECO:0000313" key="5">
    <source>
        <dbReference type="EMBL" id="ELT97293.1"/>
    </source>
</evidence>
<name>R7TTS7_CAPTE</name>
<dbReference type="InterPro" id="IPR013783">
    <property type="entry name" value="Ig-like_fold"/>
</dbReference>
<protein>
    <recommendedName>
        <fullName evidence="4">IPT/TIG domain-containing protein</fullName>
    </recommendedName>
</protein>
<dbReference type="PANTHER" id="PTHR22625">
    <property type="entry name" value="PLEXIN"/>
    <property type="match status" value="1"/>
</dbReference>
<evidence type="ECO:0000256" key="1">
    <source>
        <dbReference type="SAM" id="MobiDB-lite"/>
    </source>
</evidence>
<feature type="compositionally biased region" description="Polar residues" evidence="1">
    <location>
        <begin position="863"/>
        <end position="879"/>
    </location>
</feature>